<dbReference type="GO" id="GO:0005737">
    <property type="term" value="C:cytoplasm"/>
    <property type="evidence" value="ECO:0007669"/>
    <property type="project" value="UniProtKB-SubCell"/>
</dbReference>
<dbReference type="UniPathway" id="UPA00143"/>
<evidence type="ECO:0000259" key="17">
    <source>
        <dbReference type="PROSITE" id="PS51788"/>
    </source>
</evidence>
<comment type="pathway">
    <text evidence="3">Protein modification; protein ubiquitination.</text>
</comment>
<evidence type="ECO:0000256" key="11">
    <source>
        <dbReference type="ARBA" id="ARBA00023242"/>
    </source>
</evidence>
<dbReference type="InterPro" id="IPR046336">
    <property type="entry name" value="Lon_prtase_N_sf"/>
</dbReference>
<reference evidence="18" key="2">
    <citation type="submission" date="2021-03" db="UniProtKB">
        <authorList>
            <consortium name="EnsemblPlants"/>
        </authorList>
    </citation>
    <scope>IDENTIFICATION</scope>
</reference>
<dbReference type="Proteomes" id="UP000596660">
    <property type="component" value="Unplaced"/>
</dbReference>
<evidence type="ECO:0000256" key="12">
    <source>
        <dbReference type="ARBA" id="ARBA00030079"/>
    </source>
</evidence>
<evidence type="ECO:0000313" key="18">
    <source>
        <dbReference type="EnsemblPlants" id="AUR62041959-RA:cds"/>
    </source>
</evidence>
<keyword evidence="10" id="KW-0862">Zinc</keyword>
<dbReference type="FunFam" id="2.170.150.20:FF:000005">
    <property type="entry name" value="Blast:Protein cereblon homolog"/>
    <property type="match status" value="1"/>
</dbReference>
<feature type="compositionally biased region" description="Basic and acidic residues" evidence="15">
    <location>
        <begin position="350"/>
        <end position="359"/>
    </location>
</feature>
<feature type="domain" description="Lon N-terminal" evidence="16">
    <location>
        <begin position="152"/>
        <end position="465"/>
    </location>
</feature>
<dbReference type="Gramene" id="AUR62041959-RA">
    <property type="protein sequence ID" value="AUR62041959-RA:cds"/>
    <property type="gene ID" value="AUR62041959"/>
</dbReference>
<dbReference type="InterPro" id="IPR004910">
    <property type="entry name" value="Yippee/Mis18/Cereblon"/>
</dbReference>
<evidence type="ECO:0000256" key="4">
    <source>
        <dbReference type="ARBA" id="ARBA00005293"/>
    </source>
</evidence>
<comment type="subcellular location">
    <subcellularLocation>
        <location evidence="2">Cytoplasm</location>
    </subcellularLocation>
    <subcellularLocation>
        <location evidence="1">Nucleus</location>
    </subcellularLocation>
</comment>
<accession>A0A803N855</accession>
<comment type="similarity">
    <text evidence="4">Belongs to the CRBN family.</text>
</comment>
<reference evidence="18" key="1">
    <citation type="journal article" date="2017" name="Nature">
        <title>The genome of Chenopodium quinoa.</title>
        <authorList>
            <person name="Jarvis D.E."/>
            <person name="Ho Y.S."/>
            <person name="Lightfoot D.J."/>
            <person name="Schmoeckel S.M."/>
            <person name="Li B."/>
            <person name="Borm T.J.A."/>
            <person name="Ohyanagi H."/>
            <person name="Mineta K."/>
            <person name="Michell C.T."/>
            <person name="Saber N."/>
            <person name="Kharbatia N.M."/>
            <person name="Rupper R.R."/>
            <person name="Sharp A.R."/>
            <person name="Dally N."/>
            <person name="Boughton B.A."/>
            <person name="Woo Y.H."/>
            <person name="Gao G."/>
            <person name="Schijlen E.G.W.M."/>
            <person name="Guo X."/>
            <person name="Momin A.A."/>
            <person name="Negrao S."/>
            <person name="Al-Babili S."/>
            <person name="Gehring C."/>
            <person name="Roessner U."/>
            <person name="Jung C."/>
            <person name="Murphy K."/>
            <person name="Arold S.T."/>
            <person name="Gojobori T."/>
            <person name="van der Linden C.G."/>
            <person name="van Loo E.N."/>
            <person name="Jellen E.N."/>
            <person name="Maughan P.J."/>
            <person name="Tester M."/>
        </authorList>
    </citation>
    <scope>NUCLEOTIDE SEQUENCE [LARGE SCALE GENOMIC DNA]</scope>
    <source>
        <strain evidence="18">cv. PI 614886</strain>
    </source>
</reference>
<dbReference type="AlphaFoldDB" id="A0A803N855"/>
<feature type="region of interest" description="Disordered" evidence="15">
    <location>
        <begin position="350"/>
        <end position="378"/>
    </location>
</feature>
<evidence type="ECO:0000256" key="14">
    <source>
        <dbReference type="ARBA" id="ARBA00046796"/>
    </source>
</evidence>
<keyword evidence="7" id="KW-0963">Cytoplasm</keyword>
<dbReference type="SUPFAM" id="SSF88697">
    <property type="entry name" value="PUA domain-like"/>
    <property type="match status" value="1"/>
</dbReference>
<dbReference type="PANTHER" id="PTHR14255:SF4">
    <property type="entry name" value="PROTEIN CEREBLON"/>
    <property type="match status" value="1"/>
</dbReference>
<dbReference type="Gene3D" id="1.20.58.1480">
    <property type="match status" value="1"/>
</dbReference>
<proteinExistence type="inferred from homology"/>
<dbReference type="Gene3D" id="2.170.150.20">
    <property type="entry name" value="Peptide methionine sulfoxide reductase"/>
    <property type="match status" value="1"/>
</dbReference>
<evidence type="ECO:0000256" key="6">
    <source>
        <dbReference type="ARBA" id="ARBA00014394"/>
    </source>
</evidence>
<evidence type="ECO:0000256" key="8">
    <source>
        <dbReference type="ARBA" id="ARBA00022723"/>
    </source>
</evidence>
<dbReference type="OMA" id="HEEYSWF"/>
<dbReference type="PANTHER" id="PTHR14255">
    <property type="entry name" value="CEREBLON"/>
    <property type="match status" value="1"/>
</dbReference>
<evidence type="ECO:0000256" key="2">
    <source>
        <dbReference type="ARBA" id="ARBA00004496"/>
    </source>
</evidence>
<feature type="region of interest" description="Disordered" evidence="15">
    <location>
        <begin position="284"/>
        <end position="308"/>
    </location>
</feature>
<dbReference type="SMART" id="SM00464">
    <property type="entry name" value="LON"/>
    <property type="match status" value="1"/>
</dbReference>
<dbReference type="GO" id="GO:0031464">
    <property type="term" value="C:Cul4A-RING E3 ubiquitin ligase complex"/>
    <property type="evidence" value="ECO:0007669"/>
    <property type="project" value="TreeGrafter"/>
</dbReference>
<dbReference type="FunFam" id="1.20.58.1480:FF:000007">
    <property type="entry name" value="Lon protease homolog"/>
    <property type="match status" value="1"/>
</dbReference>
<evidence type="ECO:0000256" key="3">
    <source>
        <dbReference type="ARBA" id="ARBA00004906"/>
    </source>
</evidence>
<dbReference type="CDD" id="cd15777">
    <property type="entry name" value="CRBN_C_like"/>
    <property type="match status" value="1"/>
</dbReference>
<evidence type="ECO:0000256" key="1">
    <source>
        <dbReference type="ARBA" id="ARBA00004123"/>
    </source>
</evidence>
<dbReference type="InterPro" id="IPR003111">
    <property type="entry name" value="Lon_prtase_N"/>
</dbReference>
<protein>
    <recommendedName>
        <fullName evidence="6">Protein cereblon</fullName>
    </recommendedName>
    <alternativeName>
        <fullName evidence="12">Protein ohgata</fullName>
    </alternativeName>
</protein>
<keyword evidence="19" id="KW-1185">Reference proteome</keyword>
<dbReference type="InterPro" id="IPR034750">
    <property type="entry name" value="CULT"/>
</dbReference>
<keyword evidence="9" id="KW-0833">Ubl conjugation pathway</keyword>
<sequence length="572" mass="64786">MDEDSILERERYQIEQIRELDDEELQIEEVEGLPEDSDDDHAMSHIRIGARIIAWFEKTKVTDAESLSEGPVLPYIVPFLLFLFPWGRCGVLALLREKELKNYQSVALTKSDSWLGEFTFDTCLASLHTYLGEVEDTHHRTAFVDTGAILTLPLFYLEGVVLFPEATLPLRIIQPNFIVAVERAMGQIDSPYTIGVVRVYRDLDFGRLRFSAVGTTAEIRQYRRLEDGSVNVVTHGKQRFHVRRHWIDTDGAPCGEIEVIEEDLPLRTPRDAIGTLPPLSNLSSRSFSDATKSHHQAKRHRDAVESNCSDAESEESFLNELSISEMRLHQSAVESCCAYDTIDESTSSDDEKYVCESELRSGQSKSSDGSSQSKCRRRIDAASGVANKDKINQSPQKGDAWGKRDMWKQVVGAPSMDGFVRKPDILSFYIASKIPISESTRQELLEINGVSYRLRREIELLEGFDRVRCKNCQTVIARRSDMLVMSNEGPLGAYVNPNGFVHEIMTLYKANGLALIGRPREEYSWFPGYKWTIANCATCESHMGWLFTAANKKLKPKTFWGVRSSQVADDMR</sequence>
<evidence type="ECO:0000259" key="16">
    <source>
        <dbReference type="PROSITE" id="PS51787"/>
    </source>
</evidence>
<evidence type="ECO:0000256" key="7">
    <source>
        <dbReference type="ARBA" id="ARBA00022490"/>
    </source>
</evidence>
<dbReference type="GO" id="GO:0005634">
    <property type="term" value="C:nucleus"/>
    <property type="evidence" value="ECO:0007669"/>
    <property type="project" value="UniProtKB-SubCell"/>
</dbReference>
<dbReference type="Pfam" id="PF03226">
    <property type="entry name" value="Yippee-Mis18"/>
    <property type="match status" value="1"/>
</dbReference>
<evidence type="ECO:0000256" key="13">
    <source>
        <dbReference type="ARBA" id="ARBA00046075"/>
    </source>
</evidence>
<dbReference type="PROSITE" id="PS51788">
    <property type="entry name" value="CULT"/>
    <property type="match status" value="1"/>
</dbReference>
<dbReference type="GO" id="GO:0046872">
    <property type="term" value="F:metal ion binding"/>
    <property type="evidence" value="ECO:0007669"/>
    <property type="project" value="UniProtKB-KW"/>
</dbReference>
<evidence type="ECO:0000256" key="9">
    <source>
        <dbReference type="ARBA" id="ARBA00022786"/>
    </source>
</evidence>
<keyword evidence="8" id="KW-0479">Metal-binding</keyword>
<evidence type="ECO:0000256" key="10">
    <source>
        <dbReference type="ARBA" id="ARBA00022833"/>
    </source>
</evidence>
<dbReference type="Gene3D" id="2.30.130.40">
    <property type="entry name" value="LON domain-like"/>
    <property type="match status" value="1"/>
</dbReference>
<evidence type="ECO:0000256" key="5">
    <source>
        <dbReference type="ARBA" id="ARBA00009142"/>
    </source>
</evidence>
<name>A0A803N855_CHEQI</name>
<feature type="compositionally biased region" description="Low complexity" evidence="15">
    <location>
        <begin position="361"/>
        <end position="373"/>
    </location>
</feature>
<dbReference type="EnsemblPlants" id="AUR62041959-RA">
    <property type="protein sequence ID" value="AUR62041959-RA:cds"/>
    <property type="gene ID" value="AUR62041959"/>
</dbReference>
<evidence type="ECO:0000256" key="15">
    <source>
        <dbReference type="SAM" id="MobiDB-lite"/>
    </source>
</evidence>
<evidence type="ECO:0000313" key="19">
    <source>
        <dbReference type="Proteomes" id="UP000596660"/>
    </source>
</evidence>
<dbReference type="InterPro" id="IPR015947">
    <property type="entry name" value="PUA-like_sf"/>
</dbReference>
<comment type="similarity">
    <text evidence="5">Belongs to the 4-toluene sulfonate uptake permease (TSUP) (TC 2.A.102) family.</text>
</comment>
<keyword evidence="11" id="KW-0539">Nucleus</keyword>
<dbReference type="PROSITE" id="PS51787">
    <property type="entry name" value="LON_N"/>
    <property type="match status" value="1"/>
</dbReference>
<dbReference type="Pfam" id="PF02190">
    <property type="entry name" value="LON_substr_bdg"/>
    <property type="match status" value="1"/>
</dbReference>
<comment type="function">
    <text evidence="13">Substrate recognition component of a DCX (DDB1-CUL4-X-box) E3 protein ligase complex that mediates the ubiquitination and subsequent proteasomal degradation of target proteins. Has an essential role in mediating growth by negatively regulating insulin signaling. It also has a role in maintaining presynaptic function in the neuromuscular junction synapses of third-instar larvae.</text>
</comment>
<comment type="subunit">
    <text evidence="14">Likely a component of a DCX (DDB1-CUL4-X-box) protein ligase complex. May interact with pic/DDB1.</text>
</comment>
<feature type="domain" description="CULT" evidence="17">
    <location>
        <begin position="464"/>
        <end position="571"/>
    </location>
</feature>
<dbReference type="GO" id="GO:0016567">
    <property type="term" value="P:protein ubiquitination"/>
    <property type="evidence" value="ECO:0007669"/>
    <property type="project" value="UniProtKB-UniPathway"/>
</dbReference>
<organism evidence="18 19">
    <name type="scientific">Chenopodium quinoa</name>
    <name type="common">Quinoa</name>
    <dbReference type="NCBI Taxonomy" id="63459"/>
    <lineage>
        <taxon>Eukaryota</taxon>
        <taxon>Viridiplantae</taxon>
        <taxon>Streptophyta</taxon>
        <taxon>Embryophyta</taxon>
        <taxon>Tracheophyta</taxon>
        <taxon>Spermatophyta</taxon>
        <taxon>Magnoliopsida</taxon>
        <taxon>eudicotyledons</taxon>
        <taxon>Gunneridae</taxon>
        <taxon>Pentapetalae</taxon>
        <taxon>Caryophyllales</taxon>
        <taxon>Chenopodiaceae</taxon>
        <taxon>Chenopodioideae</taxon>
        <taxon>Atripliceae</taxon>
        <taxon>Chenopodium</taxon>
    </lineage>
</organism>